<keyword evidence="2 5" id="KW-0812">Transmembrane</keyword>
<evidence type="ECO:0000256" key="2">
    <source>
        <dbReference type="ARBA" id="ARBA00022692"/>
    </source>
</evidence>
<comment type="similarity">
    <text evidence="5">Belongs to the BI1 family.</text>
</comment>
<dbReference type="OMA" id="LMIDCQL"/>
<reference evidence="7" key="3">
    <citation type="submission" date="2025-09" db="UniProtKB">
        <authorList>
            <consortium name="Ensembl"/>
        </authorList>
    </citation>
    <scope>IDENTIFICATION</scope>
</reference>
<dbReference type="GO" id="GO:2001234">
    <property type="term" value="P:negative regulation of apoptotic signaling pathway"/>
    <property type="evidence" value="ECO:0007669"/>
    <property type="project" value="TreeGrafter"/>
</dbReference>
<dbReference type="Proteomes" id="UP000265120">
    <property type="component" value="Chromosome 20"/>
</dbReference>
<dbReference type="InterPro" id="IPR006214">
    <property type="entry name" value="Bax_inhibitor_1-related"/>
</dbReference>
<dbReference type="PANTHER" id="PTHR23291:SF94">
    <property type="entry name" value="PROTEIN LIFEGUARD 1 ISOFORM X2"/>
    <property type="match status" value="1"/>
</dbReference>
<dbReference type="AlphaFoldDB" id="A0A3P8X5E8"/>
<reference evidence="7" key="2">
    <citation type="submission" date="2025-08" db="UniProtKB">
        <authorList>
            <consortium name="Ensembl"/>
        </authorList>
    </citation>
    <scope>IDENTIFICATION</scope>
</reference>
<evidence type="ECO:0000256" key="1">
    <source>
        <dbReference type="ARBA" id="ARBA00004141"/>
    </source>
</evidence>
<dbReference type="Pfam" id="PF01027">
    <property type="entry name" value="Bax1-I"/>
    <property type="match status" value="1"/>
</dbReference>
<sequence length="291" mass="32559">MSKEPQDPTASDMPPPPPPYSYQEQQPPAYSSAPSTYPPPKSESASICQPVTGYQSFRDICPECQSDTTPLTTSSSFDDDTVRRGFVRKVFSILTLQLLFTFSVVCVFTFSTVVKEAVINNLWAYISSFIIFAVVAIALSFCKSFRRRHPWNLVGLVVITLSLSYMVGTIASYHNTTAVLITMAGTLIISLAIIAFSMQTRFDFTIFSGALLILAMDLIMFGFICTFYYSYITDVAYGCLGALLYSLFLMLDCQLMVGLFSFRLDPEEYVTAALTLYLDIILIFLYLLGWR</sequence>
<feature type="transmembrane region" description="Helical" evidence="5">
    <location>
        <begin position="210"/>
        <end position="229"/>
    </location>
</feature>
<evidence type="ECO:0000256" key="5">
    <source>
        <dbReference type="RuleBase" id="RU004379"/>
    </source>
</evidence>
<feature type="transmembrane region" description="Helical" evidence="5">
    <location>
        <begin position="122"/>
        <end position="141"/>
    </location>
</feature>
<keyword evidence="8" id="KW-1185">Reference proteome</keyword>
<proteinExistence type="inferred from homology"/>
<dbReference type="RefSeq" id="XP_008333150.1">
    <property type="nucleotide sequence ID" value="XM_008334928.3"/>
</dbReference>
<dbReference type="GeneID" id="103396722"/>
<evidence type="ECO:0000313" key="8">
    <source>
        <dbReference type="Proteomes" id="UP000265120"/>
    </source>
</evidence>
<evidence type="ECO:0000256" key="6">
    <source>
        <dbReference type="SAM" id="MobiDB-lite"/>
    </source>
</evidence>
<dbReference type="OrthoDB" id="7933078at2759"/>
<feature type="region of interest" description="Disordered" evidence="6">
    <location>
        <begin position="1"/>
        <end position="44"/>
    </location>
</feature>
<feature type="transmembrane region" description="Helical" evidence="5">
    <location>
        <begin position="153"/>
        <end position="173"/>
    </location>
</feature>
<feature type="compositionally biased region" description="Low complexity" evidence="6">
    <location>
        <begin position="21"/>
        <end position="35"/>
    </location>
</feature>
<dbReference type="CDD" id="cd10428">
    <property type="entry name" value="LFG_like"/>
    <property type="match status" value="1"/>
</dbReference>
<dbReference type="PANTHER" id="PTHR23291">
    <property type="entry name" value="BAX INHIBITOR-RELATED"/>
    <property type="match status" value="1"/>
</dbReference>
<organism evidence="7 8">
    <name type="scientific">Cynoglossus semilaevis</name>
    <name type="common">Tongue sole</name>
    <dbReference type="NCBI Taxonomy" id="244447"/>
    <lineage>
        <taxon>Eukaryota</taxon>
        <taxon>Metazoa</taxon>
        <taxon>Chordata</taxon>
        <taxon>Craniata</taxon>
        <taxon>Vertebrata</taxon>
        <taxon>Euteleostomi</taxon>
        <taxon>Actinopterygii</taxon>
        <taxon>Neopterygii</taxon>
        <taxon>Teleostei</taxon>
        <taxon>Neoteleostei</taxon>
        <taxon>Acanthomorphata</taxon>
        <taxon>Carangaria</taxon>
        <taxon>Pleuronectiformes</taxon>
        <taxon>Pleuronectoidei</taxon>
        <taxon>Cynoglossidae</taxon>
        <taxon>Cynoglossinae</taxon>
        <taxon>Cynoglossus</taxon>
    </lineage>
</organism>
<dbReference type="InParanoid" id="A0A3P8X5E8"/>
<accession>A0A3P8X5E8</accession>
<dbReference type="GO" id="GO:0005783">
    <property type="term" value="C:endoplasmic reticulum"/>
    <property type="evidence" value="ECO:0007669"/>
    <property type="project" value="TreeGrafter"/>
</dbReference>
<feature type="transmembrane region" description="Helical" evidence="5">
    <location>
        <begin position="269"/>
        <end position="288"/>
    </location>
</feature>
<comment type="subcellular location">
    <subcellularLocation>
        <location evidence="1">Membrane</location>
        <topology evidence="1">Multi-pass membrane protein</topology>
    </subcellularLocation>
</comment>
<keyword evidence="4 5" id="KW-0472">Membrane</keyword>
<dbReference type="GO" id="GO:0016020">
    <property type="term" value="C:membrane"/>
    <property type="evidence" value="ECO:0007669"/>
    <property type="project" value="UniProtKB-SubCell"/>
</dbReference>
<keyword evidence="3 5" id="KW-1133">Transmembrane helix</keyword>
<dbReference type="KEGG" id="csem:103396722"/>
<evidence type="ECO:0000313" key="7">
    <source>
        <dbReference type="Ensembl" id="ENSCSEP00000033251.1"/>
    </source>
</evidence>
<evidence type="ECO:0000256" key="4">
    <source>
        <dbReference type="ARBA" id="ARBA00023136"/>
    </source>
</evidence>
<dbReference type="GeneTree" id="ENSGT01050000244890"/>
<feature type="transmembrane region" description="Helical" evidence="5">
    <location>
        <begin position="179"/>
        <end position="198"/>
    </location>
</feature>
<feature type="transmembrane region" description="Helical" evidence="5">
    <location>
        <begin position="235"/>
        <end position="257"/>
    </location>
</feature>
<feature type="transmembrane region" description="Helical" evidence="5">
    <location>
        <begin position="90"/>
        <end position="110"/>
    </location>
</feature>
<dbReference type="GO" id="GO:0005794">
    <property type="term" value="C:Golgi apparatus"/>
    <property type="evidence" value="ECO:0007669"/>
    <property type="project" value="TreeGrafter"/>
</dbReference>
<dbReference type="Ensembl" id="ENSCSET00000033679.1">
    <property type="protein sequence ID" value="ENSCSEP00000033251.1"/>
    <property type="gene ID" value="ENSCSEG00000021342.1"/>
</dbReference>
<evidence type="ECO:0000256" key="3">
    <source>
        <dbReference type="ARBA" id="ARBA00022989"/>
    </source>
</evidence>
<protein>
    <submittedName>
        <fullName evidence="7">Si:ch211-284o19.8</fullName>
    </submittedName>
</protein>
<reference evidence="7 8" key="1">
    <citation type="journal article" date="2014" name="Nat. Genet.">
        <title>Whole-genome sequence of a flatfish provides insights into ZW sex chromosome evolution and adaptation to a benthic lifestyle.</title>
        <authorList>
            <person name="Chen S."/>
            <person name="Zhang G."/>
            <person name="Shao C."/>
            <person name="Huang Q."/>
            <person name="Liu G."/>
            <person name="Zhang P."/>
            <person name="Song W."/>
            <person name="An N."/>
            <person name="Chalopin D."/>
            <person name="Volff J.N."/>
            <person name="Hong Y."/>
            <person name="Li Q."/>
            <person name="Sha Z."/>
            <person name="Zhou H."/>
            <person name="Xie M."/>
            <person name="Yu Q."/>
            <person name="Liu Y."/>
            <person name="Xiang H."/>
            <person name="Wang N."/>
            <person name="Wu K."/>
            <person name="Yang C."/>
            <person name="Zhou Q."/>
            <person name="Liao X."/>
            <person name="Yang L."/>
            <person name="Hu Q."/>
            <person name="Zhang J."/>
            <person name="Meng L."/>
            <person name="Jin L."/>
            <person name="Tian Y."/>
            <person name="Lian J."/>
            <person name="Yang J."/>
            <person name="Miao G."/>
            <person name="Liu S."/>
            <person name="Liang Z."/>
            <person name="Yan F."/>
            <person name="Li Y."/>
            <person name="Sun B."/>
            <person name="Zhang H."/>
            <person name="Zhang J."/>
            <person name="Zhu Y."/>
            <person name="Du M."/>
            <person name="Zhao Y."/>
            <person name="Schartl M."/>
            <person name="Tang Q."/>
            <person name="Wang J."/>
        </authorList>
    </citation>
    <scope>NUCLEOTIDE SEQUENCE</scope>
</reference>
<name>A0A3P8X5E8_CYNSE</name>